<keyword evidence="8" id="KW-1185">Reference proteome</keyword>
<organism evidence="7 8">
    <name type="scientific">Coccomyxa viridis</name>
    <dbReference type="NCBI Taxonomy" id="1274662"/>
    <lineage>
        <taxon>Eukaryota</taxon>
        <taxon>Viridiplantae</taxon>
        <taxon>Chlorophyta</taxon>
        <taxon>core chlorophytes</taxon>
        <taxon>Trebouxiophyceae</taxon>
        <taxon>Trebouxiophyceae incertae sedis</taxon>
        <taxon>Coccomyxaceae</taxon>
        <taxon>Coccomyxa</taxon>
    </lineage>
</organism>
<dbReference type="InterPro" id="IPR024491">
    <property type="entry name" value="Se_SelK/SelG"/>
</dbReference>
<evidence type="ECO:0000256" key="5">
    <source>
        <dbReference type="ARBA" id="ARBA00023136"/>
    </source>
</evidence>
<evidence type="ECO:0000256" key="4">
    <source>
        <dbReference type="ARBA" id="ARBA00022989"/>
    </source>
</evidence>
<comment type="subcellular location">
    <subcellularLocation>
        <location evidence="1">Membrane</location>
        <topology evidence="1">Single-pass membrane protein</topology>
    </subcellularLocation>
</comment>
<evidence type="ECO:0000256" key="6">
    <source>
        <dbReference type="SAM" id="MobiDB-lite"/>
    </source>
</evidence>
<comment type="caution">
    <text evidence="7">The sequence shown here is derived from an EMBL/GenBank/DDBJ whole genome shotgun (WGS) entry which is preliminary data.</text>
</comment>
<evidence type="ECO:0000313" key="7">
    <source>
        <dbReference type="EMBL" id="CAL5221541.1"/>
    </source>
</evidence>
<dbReference type="EMBL" id="CAXHTA020000005">
    <property type="protein sequence ID" value="CAL5221541.1"/>
    <property type="molecule type" value="Genomic_DNA"/>
</dbReference>
<feature type="region of interest" description="Disordered" evidence="6">
    <location>
        <begin position="53"/>
        <end position="108"/>
    </location>
</feature>
<feature type="compositionally biased region" description="Gly residues" evidence="6">
    <location>
        <begin position="60"/>
        <end position="84"/>
    </location>
</feature>
<proteinExistence type="predicted"/>
<evidence type="ECO:0000256" key="1">
    <source>
        <dbReference type="ARBA" id="ARBA00004167"/>
    </source>
</evidence>
<keyword evidence="2" id="KW-0812">Transmembrane</keyword>
<evidence type="ECO:0000313" key="8">
    <source>
        <dbReference type="Proteomes" id="UP001497392"/>
    </source>
</evidence>
<keyword evidence="3" id="KW-0712">Selenocysteine</keyword>
<keyword evidence="5" id="KW-0472">Membrane</keyword>
<dbReference type="Pfam" id="PF10961">
    <property type="entry name" value="SelK_SelG"/>
    <property type="match status" value="1"/>
</dbReference>
<dbReference type="PANTHER" id="PTHR16875:SF0">
    <property type="entry name" value="SELENOPROTEIN K"/>
    <property type="match status" value="1"/>
</dbReference>
<protein>
    <submittedName>
        <fullName evidence="7">G3751 protein</fullName>
    </submittedName>
</protein>
<reference evidence="7 8" key="1">
    <citation type="submission" date="2024-06" db="EMBL/GenBank/DDBJ databases">
        <authorList>
            <person name="Kraege A."/>
            <person name="Thomma B."/>
        </authorList>
    </citation>
    <scope>NUCLEOTIDE SEQUENCE [LARGE SCALE GENOMIC DNA]</scope>
</reference>
<name>A0ABP1FRG7_9CHLO</name>
<evidence type="ECO:0000256" key="3">
    <source>
        <dbReference type="ARBA" id="ARBA00022933"/>
    </source>
</evidence>
<dbReference type="PANTHER" id="PTHR16875">
    <property type="entry name" value="SELENOPROTEIN K"/>
    <property type="match status" value="1"/>
</dbReference>
<gene>
    <name evidence="7" type="primary">g3751</name>
    <name evidence="7" type="ORF">VP750_LOCUS3200</name>
</gene>
<dbReference type="Proteomes" id="UP001497392">
    <property type="component" value="Unassembled WGS sequence"/>
</dbReference>
<keyword evidence="4" id="KW-1133">Transmembrane helix</keyword>
<sequence>MYIKQGTVLETDTWGLHTIVRLFWCIVNGIGYFFQTIFQPEAADKYKEYGRKKKWDGGLSRSGGGGGPGGGGGGGGRPGGGGPRITGMSTYRGAGSSSCASCCGGGCG</sequence>
<accession>A0ABP1FRG7</accession>
<evidence type="ECO:0000256" key="2">
    <source>
        <dbReference type="ARBA" id="ARBA00022692"/>
    </source>
</evidence>